<keyword evidence="3" id="KW-1185">Reference proteome</keyword>
<dbReference type="PANTHER" id="PTHR34215">
    <property type="entry name" value="BLL0784 PROTEIN"/>
    <property type="match status" value="1"/>
</dbReference>
<accession>N9TUT5</accession>
<dbReference type="Proteomes" id="UP000013220">
    <property type="component" value="Unassembled WGS sequence"/>
</dbReference>
<dbReference type="eggNOG" id="COG2740">
    <property type="taxonomic scope" value="Bacteria"/>
</dbReference>
<proteinExistence type="predicted"/>
<organism evidence="2 3">
    <name type="scientific">Mycoplasmopsis bovigenitalium 51080</name>
    <dbReference type="NCBI Taxonomy" id="1188235"/>
    <lineage>
        <taxon>Bacteria</taxon>
        <taxon>Bacillati</taxon>
        <taxon>Mycoplasmatota</taxon>
        <taxon>Mycoplasmoidales</taxon>
        <taxon>Metamycoplasmataceae</taxon>
        <taxon>Mycoplasmopsis</taxon>
    </lineage>
</organism>
<dbReference type="STRING" id="1188235.MBVG_2880"/>
<comment type="caution">
    <text evidence="2">The sequence shown here is derived from an EMBL/GenBank/DDBJ whole genome shotgun (WGS) entry which is preliminary data.</text>
</comment>
<dbReference type="OrthoDB" id="398624at2"/>
<dbReference type="EMBL" id="AORH01000020">
    <property type="protein sequence ID" value="ENY69830.1"/>
    <property type="molecule type" value="Genomic_DNA"/>
</dbReference>
<sequence>MQKTQTNRKCIVTGKILPTEKLVRVNFDKLQNHITLDLKNQLKGRGCYFECNEENWQQITKTKGLNRAFRTNISREIYANIEKELREAQCLKKVE</sequence>
<evidence type="ECO:0000313" key="3">
    <source>
        <dbReference type="Proteomes" id="UP000013220"/>
    </source>
</evidence>
<dbReference type="PANTHER" id="PTHR34215:SF1">
    <property type="entry name" value="YLXR DOMAIN-CONTAINING PROTEIN"/>
    <property type="match status" value="1"/>
</dbReference>
<name>N9TUT5_9BACT</name>
<dbReference type="AlphaFoldDB" id="N9TUT5"/>
<reference evidence="2 3" key="1">
    <citation type="journal article" date="2013" name="Genome Announc.">
        <title>Draft Genome Sequences of Mycoplasma alkalescens, Mycoplasma arginini, and Mycoplasma bovigenitalium, Three Species with Equivocal Pathogenic Status for Cattle.</title>
        <authorList>
            <person name="Manso-Silvan L."/>
            <person name="Tardy F."/>
            <person name="Baranowski E."/>
            <person name="Barre A."/>
            <person name="Blanchard A."/>
            <person name="Breton M."/>
            <person name="Couture C."/>
            <person name="Citti C."/>
            <person name="Dordet-Frisoni E."/>
            <person name="Dupuy V."/>
            <person name="Gaurivaud P."/>
            <person name="Jacob D."/>
            <person name="Lemaitre C."/>
            <person name="Nikolski M."/>
            <person name="Nouvel L.X."/>
            <person name="Poumarat F."/>
            <person name="Thebault P."/>
            <person name="Theil S."/>
            <person name="Thiaucourt F."/>
            <person name="Sirand-Pugnet P."/>
        </authorList>
    </citation>
    <scope>NUCLEOTIDE SEQUENCE [LARGE SCALE GENOMIC DNA]</scope>
    <source>
        <strain evidence="2 3">51080</strain>
    </source>
</reference>
<gene>
    <name evidence="2" type="ORF">MBVG_2880</name>
</gene>
<feature type="domain" description="YlxR" evidence="1">
    <location>
        <begin position="8"/>
        <end position="83"/>
    </location>
</feature>
<dbReference type="InterPro" id="IPR037465">
    <property type="entry name" value="YlxR"/>
</dbReference>
<dbReference type="PATRIC" id="fig|1188235.3.peg.304"/>
<dbReference type="RefSeq" id="WP_004420044.1">
    <property type="nucleotide sequence ID" value="NZ_AORH01000020.1"/>
</dbReference>
<evidence type="ECO:0000259" key="1">
    <source>
        <dbReference type="Pfam" id="PF04296"/>
    </source>
</evidence>
<protein>
    <recommendedName>
        <fullName evidence="1">YlxR domain-containing protein</fullName>
    </recommendedName>
</protein>
<evidence type="ECO:0000313" key="2">
    <source>
        <dbReference type="EMBL" id="ENY69830.1"/>
    </source>
</evidence>
<dbReference type="Gene3D" id="3.30.1230.10">
    <property type="entry name" value="YlxR-like"/>
    <property type="match status" value="1"/>
</dbReference>
<dbReference type="InterPro" id="IPR007393">
    <property type="entry name" value="YlxR_dom"/>
</dbReference>
<dbReference type="InterPro" id="IPR035931">
    <property type="entry name" value="YlxR-like_sf"/>
</dbReference>
<dbReference type="Pfam" id="PF04296">
    <property type="entry name" value="YlxR"/>
    <property type="match status" value="1"/>
</dbReference>
<dbReference type="SUPFAM" id="SSF64376">
    <property type="entry name" value="YlxR-like"/>
    <property type="match status" value="1"/>
</dbReference>